<evidence type="ECO:0000313" key="3">
    <source>
        <dbReference type="Proteomes" id="UP000481858"/>
    </source>
</evidence>
<proteinExistence type="predicted"/>
<dbReference type="PANTHER" id="PTHR37542:SF3">
    <property type="entry name" value="PRION-INHIBITION AND PROPAGATION HELO DOMAIN-CONTAINING PROTEIN"/>
    <property type="match status" value="1"/>
</dbReference>
<dbReference type="Proteomes" id="UP000481858">
    <property type="component" value="Unassembled WGS sequence"/>
</dbReference>
<reference evidence="2 3" key="1">
    <citation type="submission" date="2019-12" db="EMBL/GenBank/DDBJ databases">
        <title>Draft genome sequence of the ascomycete Xylaria multiplex DSM 110363.</title>
        <authorList>
            <person name="Buettner E."/>
            <person name="Kellner H."/>
        </authorList>
    </citation>
    <scope>NUCLEOTIDE SEQUENCE [LARGE SCALE GENOMIC DNA]</scope>
    <source>
        <strain evidence="2 3">DSM 110363</strain>
    </source>
</reference>
<dbReference type="GO" id="GO:0004672">
    <property type="term" value="F:protein kinase activity"/>
    <property type="evidence" value="ECO:0007669"/>
    <property type="project" value="InterPro"/>
</dbReference>
<dbReference type="InterPro" id="IPR000719">
    <property type="entry name" value="Prot_kinase_dom"/>
</dbReference>
<dbReference type="EMBL" id="WUBL01000047">
    <property type="protein sequence ID" value="KAF2968651.1"/>
    <property type="molecule type" value="Genomic_DNA"/>
</dbReference>
<gene>
    <name evidence="2" type="ORF">GQX73_g4942</name>
</gene>
<comment type="caution">
    <text evidence="2">The sequence shown here is derived from an EMBL/GenBank/DDBJ whole genome shotgun (WGS) entry which is preliminary data.</text>
</comment>
<organism evidence="2 3">
    <name type="scientific">Xylaria multiplex</name>
    <dbReference type="NCBI Taxonomy" id="323545"/>
    <lineage>
        <taxon>Eukaryota</taxon>
        <taxon>Fungi</taxon>
        <taxon>Dikarya</taxon>
        <taxon>Ascomycota</taxon>
        <taxon>Pezizomycotina</taxon>
        <taxon>Sordariomycetes</taxon>
        <taxon>Xylariomycetidae</taxon>
        <taxon>Xylariales</taxon>
        <taxon>Xylariaceae</taxon>
        <taxon>Xylaria</taxon>
    </lineage>
</organism>
<dbReference type="PANTHER" id="PTHR37542">
    <property type="entry name" value="HELO DOMAIN-CONTAINING PROTEIN-RELATED"/>
    <property type="match status" value="1"/>
</dbReference>
<dbReference type="AlphaFoldDB" id="A0A7C8MSY0"/>
<accession>A0A7C8MSY0</accession>
<dbReference type="OrthoDB" id="1911848at2759"/>
<dbReference type="SUPFAM" id="SSF56112">
    <property type="entry name" value="Protein kinase-like (PK-like)"/>
    <property type="match status" value="1"/>
</dbReference>
<dbReference type="GO" id="GO:0005524">
    <property type="term" value="F:ATP binding"/>
    <property type="evidence" value="ECO:0007669"/>
    <property type="project" value="InterPro"/>
</dbReference>
<dbReference type="Gene3D" id="1.10.510.10">
    <property type="entry name" value="Transferase(Phosphotransferase) domain 1"/>
    <property type="match status" value="1"/>
</dbReference>
<feature type="domain" description="Protein kinase" evidence="1">
    <location>
        <begin position="176"/>
        <end position="481"/>
    </location>
</feature>
<dbReference type="InParanoid" id="A0A7C8MSY0"/>
<sequence>MTAGAVIVQFLAACSEFSDEAPSIMAGLQWDLQVLDSVRDYFHTRKAMDANRHLPPETQALFERTSRYLDGFADKVQQSFRKIERKGLLRTTINRTMWIARRSELQKMQREIFEWTQRFGVRALGLPVELRVLIPISNEGNNKAVTPVVVKSNSKLQEFLALASSTKQQRSRAMLMEESRELASGVISSPNQPMDYFGEQLIFSSRMIPGSVSPASHEFKTLTFEMGELAAALSCLEPTPDIRILKVEFYFYNASNHQFVFAHIPPYRVVSMTTLKDFIFHNPFPATGAALNQCFKLAYKLAEAVFFLHTAGFLHKNITSSSVALLRREDPPHSVVHSITINEAYLMGFDLIRESESITYLDGSSKRNNKELRPIWEVDVFQHPDRLHREVIPRYINTYDVYSLGVVLLEIGFWEPLSRVVPNLDRGDSSGWTRELTKAVPRMGGRMGDRYQRLVKWCLSLTGRQIVKATQFVQEILDPLEEMANALS</sequence>
<evidence type="ECO:0000259" key="1">
    <source>
        <dbReference type="PROSITE" id="PS50011"/>
    </source>
</evidence>
<name>A0A7C8MSY0_9PEZI</name>
<evidence type="ECO:0000313" key="2">
    <source>
        <dbReference type="EMBL" id="KAF2968651.1"/>
    </source>
</evidence>
<dbReference type="InterPro" id="IPR011009">
    <property type="entry name" value="Kinase-like_dom_sf"/>
</dbReference>
<keyword evidence="3" id="KW-1185">Reference proteome</keyword>
<protein>
    <recommendedName>
        <fullName evidence="1">Protein kinase domain-containing protein</fullName>
    </recommendedName>
</protein>
<dbReference type="PROSITE" id="PS50011">
    <property type="entry name" value="PROTEIN_KINASE_DOM"/>
    <property type="match status" value="1"/>
</dbReference>